<gene>
    <name evidence="2" type="ORF">GSCOC_T00025126001</name>
</gene>
<dbReference type="EMBL" id="HG739111">
    <property type="protein sequence ID" value="CDP07758.1"/>
    <property type="molecule type" value="Genomic_DNA"/>
</dbReference>
<keyword evidence="1" id="KW-0472">Membrane</keyword>
<keyword evidence="3" id="KW-1185">Reference proteome</keyword>
<dbReference type="Gramene" id="CDP07758">
    <property type="protein sequence ID" value="CDP07758"/>
    <property type="gene ID" value="GSCOC_T00025126001"/>
</dbReference>
<keyword evidence="1" id="KW-0812">Transmembrane</keyword>
<name>A0A068UJH6_COFCA</name>
<evidence type="ECO:0000313" key="3">
    <source>
        <dbReference type="Proteomes" id="UP000295252"/>
    </source>
</evidence>
<feature type="transmembrane region" description="Helical" evidence="1">
    <location>
        <begin position="105"/>
        <end position="131"/>
    </location>
</feature>
<dbReference type="STRING" id="49390.A0A068UJH6"/>
<feature type="transmembrane region" description="Helical" evidence="1">
    <location>
        <begin position="16"/>
        <end position="35"/>
    </location>
</feature>
<dbReference type="Proteomes" id="UP000295252">
    <property type="component" value="Chromosome IV"/>
</dbReference>
<sequence length="183" mass="21168">MGFMCPWTFSCPSYSVRLHCWIFQQLTFVFGVFWLSSTPDDKCCTWKGLSILFLCLWCKWANHLLTAILELMCSFCLGVTFGTGPFCFFFWFCIRVFNSTFRSSVLVLSLVYGCISSVFLACLYLVMGLYLTNWLMDCPLLQHAYRDGRLEEVVLRHLGAEDGQTVIAKNIRLSDFLSNFQIR</sequence>
<evidence type="ECO:0000256" key="1">
    <source>
        <dbReference type="SAM" id="Phobius"/>
    </source>
</evidence>
<dbReference type="OrthoDB" id="1743610at2759"/>
<accession>A0A068UJH6</accession>
<keyword evidence="1" id="KW-1133">Transmembrane helix</keyword>
<reference evidence="3" key="1">
    <citation type="journal article" date="2014" name="Science">
        <title>The coffee genome provides insight into the convergent evolution of caffeine biosynthesis.</title>
        <authorList>
            <person name="Denoeud F."/>
            <person name="Carretero-Paulet L."/>
            <person name="Dereeper A."/>
            <person name="Droc G."/>
            <person name="Guyot R."/>
            <person name="Pietrella M."/>
            <person name="Zheng C."/>
            <person name="Alberti A."/>
            <person name="Anthony F."/>
            <person name="Aprea G."/>
            <person name="Aury J.M."/>
            <person name="Bento P."/>
            <person name="Bernard M."/>
            <person name="Bocs S."/>
            <person name="Campa C."/>
            <person name="Cenci A."/>
            <person name="Combes M.C."/>
            <person name="Crouzillat D."/>
            <person name="Da Silva C."/>
            <person name="Daddiego L."/>
            <person name="De Bellis F."/>
            <person name="Dussert S."/>
            <person name="Garsmeur O."/>
            <person name="Gayraud T."/>
            <person name="Guignon V."/>
            <person name="Jahn K."/>
            <person name="Jamilloux V."/>
            <person name="Joet T."/>
            <person name="Labadie K."/>
            <person name="Lan T."/>
            <person name="Leclercq J."/>
            <person name="Lepelley M."/>
            <person name="Leroy T."/>
            <person name="Li L.T."/>
            <person name="Librado P."/>
            <person name="Lopez L."/>
            <person name="Munoz A."/>
            <person name="Noel B."/>
            <person name="Pallavicini A."/>
            <person name="Perrotta G."/>
            <person name="Poncet V."/>
            <person name="Pot D."/>
            <person name="Priyono X."/>
            <person name="Rigoreau M."/>
            <person name="Rouard M."/>
            <person name="Rozas J."/>
            <person name="Tranchant-Dubreuil C."/>
            <person name="VanBuren R."/>
            <person name="Zhang Q."/>
            <person name="Andrade A.C."/>
            <person name="Argout X."/>
            <person name="Bertrand B."/>
            <person name="de Kochko A."/>
            <person name="Graziosi G."/>
            <person name="Henry R.J."/>
            <person name="Jayarama X."/>
            <person name="Ming R."/>
            <person name="Nagai C."/>
            <person name="Rounsley S."/>
            <person name="Sankoff D."/>
            <person name="Giuliano G."/>
            <person name="Albert V.A."/>
            <person name="Wincker P."/>
            <person name="Lashermes P."/>
        </authorList>
    </citation>
    <scope>NUCLEOTIDE SEQUENCE [LARGE SCALE GENOMIC DNA]</scope>
    <source>
        <strain evidence="3">cv. DH200-94</strain>
    </source>
</reference>
<proteinExistence type="predicted"/>
<dbReference type="InParanoid" id="A0A068UJH6"/>
<protein>
    <submittedName>
        <fullName evidence="2">Uncharacterized protein</fullName>
    </submittedName>
</protein>
<feature type="transmembrane region" description="Helical" evidence="1">
    <location>
        <begin position="68"/>
        <end position="93"/>
    </location>
</feature>
<dbReference type="AlphaFoldDB" id="A0A068UJH6"/>
<organism evidence="2 3">
    <name type="scientific">Coffea canephora</name>
    <name type="common">Robusta coffee</name>
    <dbReference type="NCBI Taxonomy" id="49390"/>
    <lineage>
        <taxon>Eukaryota</taxon>
        <taxon>Viridiplantae</taxon>
        <taxon>Streptophyta</taxon>
        <taxon>Embryophyta</taxon>
        <taxon>Tracheophyta</taxon>
        <taxon>Spermatophyta</taxon>
        <taxon>Magnoliopsida</taxon>
        <taxon>eudicotyledons</taxon>
        <taxon>Gunneridae</taxon>
        <taxon>Pentapetalae</taxon>
        <taxon>asterids</taxon>
        <taxon>lamiids</taxon>
        <taxon>Gentianales</taxon>
        <taxon>Rubiaceae</taxon>
        <taxon>Ixoroideae</taxon>
        <taxon>Gardenieae complex</taxon>
        <taxon>Bertiereae - Coffeeae clade</taxon>
        <taxon>Coffeeae</taxon>
        <taxon>Coffea</taxon>
    </lineage>
</organism>
<evidence type="ECO:0000313" key="2">
    <source>
        <dbReference type="EMBL" id="CDP07758.1"/>
    </source>
</evidence>